<dbReference type="Gene3D" id="3.20.20.70">
    <property type="entry name" value="Aldolase class I"/>
    <property type="match status" value="1"/>
</dbReference>
<dbReference type="SUPFAM" id="SSF51366">
    <property type="entry name" value="Ribulose-phoshate binding barrel"/>
    <property type="match status" value="1"/>
</dbReference>
<evidence type="ECO:0000256" key="5">
    <source>
        <dbReference type="ARBA" id="ARBA00022605"/>
    </source>
</evidence>
<comment type="function">
    <text evidence="8">IGPS catalyzes the conversion of PRFAR and glutamine to IGP, AICAR and glutamate. The HisF subunit catalyzes the cyclization activity that produces IGP and AICAR from PRFAR using the ammonia provided by the HisH subunit.</text>
</comment>
<dbReference type="Proteomes" id="UP001597511">
    <property type="component" value="Unassembled WGS sequence"/>
</dbReference>
<accession>A0ABW6A558</accession>
<keyword evidence="7" id="KW-0456">Lyase</keyword>
<comment type="similarity">
    <text evidence="2 11">Belongs to the HisA/HisF family.</text>
</comment>
<evidence type="ECO:0000256" key="11">
    <source>
        <dbReference type="RuleBase" id="RU003657"/>
    </source>
</evidence>
<name>A0ABW6A558_9BACT</name>
<dbReference type="NCBIfam" id="NF038364">
    <property type="entry name" value="AglZ_HisF2_fam"/>
    <property type="match status" value="1"/>
</dbReference>
<dbReference type="RefSeq" id="WP_386096553.1">
    <property type="nucleotide sequence ID" value="NZ_JBHUOZ010000001.1"/>
</dbReference>
<dbReference type="Pfam" id="PF00977">
    <property type="entry name" value="His_biosynth"/>
    <property type="match status" value="1"/>
</dbReference>
<dbReference type="InterPro" id="IPR006062">
    <property type="entry name" value="His_biosynth"/>
</dbReference>
<evidence type="ECO:0000256" key="2">
    <source>
        <dbReference type="ARBA" id="ARBA00009667"/>
    </source>
</evidence>
<dbReference type="PANTHER" id="PTHR21235">
    <property type="entry name" value="IMIDAZOLE GLYCEROL PHOSPHATE SYNTHASE SUBUNIT HISF/H IGP SYNTHASE SUBUNIT HISF/H"/>
    <property type="match status" value="1"/>
</dbReference>
<evidence type="ECO:0000256" key="7">
    <source>
        <dbReference type="ARBA" id="ARBA00023239"/>
    </source>
</evidence>
<dbReference type="PANTHER" id="PTHR21235:SF2">
    <property type="entry name" value="IMIDAZOLE GLYCEROL PHOSPHATE SYNTHASE HISHF"/>
    <property type="match status" value="1"/>
</dbReference>
<evidence type="ECO:0000256" key="9">
    <source>
        <dbReference type="ARBA" id="ARBA00030264"/>
    </source>
</evidence>
<dbReference type="InterPro" id="IPR013785">
    <property type="entry name" value="Aldolase_TIM"/>
</dbReference>
<evidence type="ECO:0000256" key="8">
    <source>
        <dbReference type="ARBA" id="ARBA00025475"/>
    </source>
</evidence>
<keyword evidence="6 11" id="KW-0368">Histidine biosynthesis</keyword>
<keyword evidence="5 11" id="KW-0028">Amino-acid biosynthesis</keyword>
<dbReference type="InterPro" id="IPR011060">
    <property type="entry name" value="RibuloseP-bd_barrel"/>
</dbReference>
<protein>
    <recommendedName>
        <fullName evidence="4">imidazole glycerol-phosphate synthase</fullName>
        <ecNumber evidence="4">4.3.2.10</ecNumber>
    </recommendedName>
    <alternativeName>
        <fullName evidence="9">IGP synthase cyclase subunit</fullName>
    </alternativeName>
</protein>
<comment type="caution">
    <text evidence="12">The sequence shown here is derived from an EMBL/GenBank/DDBJ whole genome shotgun (WGS) entry which is preliminary data.</text>
</comment>
<gene>
    <name evidence="12" type="ORF">ACFS6H_06785</name>
</gene>
<evidence type="ECO:0000256" key="4">
    <source>
        <dbReference type="ARBA" id="ARBA00012809"/>
    </source>
</evidence>
<dbReference type="InterPro" id="IPR004651">
    <property type="entry name" value="HisF"/>
</dbReference>
<reference evidence="13" key="1">
    <citation type="journal article" date="2019" name="Int. J. Syst. Evol. Microbiol.">
        <title>The Global Catalogue of Microorganisms (GCM) 10K type strain sequencing project: providing services to taxonomists for standard genome sequencing and annotation.</title>
        <authorList>
            <consortium name="The Broad Institute Genomics Platform"/>
            <consortium name="The Broad Institute Genome Sequencing Center for Infectious Disease"/>
            <person name="Wu L."/>
            <person name="Ma J."/>
        </authorList>
    </citation>
    <scope>NUCLEOTIDE SEQUENCE [LARGE SCALE GENOMIC DNA]</scope>
    <source>
        <strain evidence="13">KCTC 23299</strain>
    </source>
</reference>
<dbReference type="EMBL" id="JBHUOZ010000001">
    <property type="protein sequence ID" value="MFD2919401.1"/>
    <property type="molecule type" value="Genomic_DNA"/>
</dbReference>
<evidence type="ECO:0000256" key="6">
    <source>
        <dbReference type="ARBA" id="ARBA00023102"/>
    </source>
</evidence>
<dbReference type="EC" id="4.3.2.10" evidence="4"/>
<dbReference type="CDD" id="cd04731">
    <property type="entry name" value="HisF"/>
    <property type="match status" value="1"/>
</dbReference>
<comment type="catalytic activity">
    <reaction evidence="10">
        <text>5-[(5-phospho-1-deoxy-D-ribulos-1-ylimino)methylamino]-1-(5-phospho-beta-D-ribosyl)imidazole-4-carboxamide + L-glutamine = D-erythro-1-(imidazol-4-yl)glycerol 3-phosphate + 5-amino-1-(5-phospho-beta-D-ribosyl)imidazole-4-carboxamide + L-glutamate + H(+)</text>
        <dbReference type="Rhea" id="RHEA:24793"/>
        <dbReference type="ChEBI" id="CHEBI:15378"/>
        <dbReference type="ChEBI" id="CHEBI:29985"/>
        <dbReference type="ChEBI" id="CHEBI:58278"/>
        <dbReference type="ChEBI" id="CHEBI:58359"/>
        <dbReference type="ChEBI" id="CHEBI:58475"/>
        <dbReference type="ChEBI" id="CHEBI:58525"/>
        <dbReference type="EC" id="4.3.2.10"/>
    </reaction>
</comment>
<sequence>MFRPRIIPVLLLNQDHLVKSTRFKNYNYIGDPINAVKIFNEFKADELVFLDISASKNKRLINIQLVQEIGEEANMPFCVGGGITKLSDIAQLIAAGAEKVIIGSEAAINPGFIKEATNEFGTSTIAVCMDVKSSFLKKQKVWYLNATESTKYTPLDFAKLMEDNGAGELIIQSVDNDGRMAGYDLPLVNEISSQVKIPTIALGGAGNIQHLKEGYLKGHATGLAAGSMFVYIGSHKGVLINYLENRVNFYD</sequence>
<proteinExistence type="inferred from homology"/>
<keyword evidence="13" id="KW-1185">Reference proteome</keyword>
<dbReference type="InterPro" id="IPR050064">
    <property type="entry name" value="IGPS_HisA/HisF"/>
</dbReference>
<comment type="pathway">
    <text evidence="1">Amino-acid biosynthesis; L-histidine biosynthesis; L-histidine from 5-phospho-alpha-D-ribose 1-diphosphate: step 5/9.</text>
</comment>
<evidence type="ECO:0000256" key="10">
    <source>
        <dbReference type="ARBA" id="ARBA00047838"/>
    </source>
</evidence>
<evidence type="ECO:0000256" key="1">
    <source>
        <dbReference type="ARBA" id="ARBA00005091"/>
    </source>
</evidence>
<organism evidence="12 13">
    <name type="scientific">Terrimonas rubra</name>
    <dbReference type="NCBI Taxonomy" id="1035890"/>
    <lineage>
        <taxon>Bacteria</taxon>
        <taxon>Pseudomonadati</taxon>
        <taxon>Bacteroidota</taxon>
        <taxon>Chitinophagia</taxon>
        <taxon>Chitinophagales</taxon>
        <taxon>Chitinophagaceae</taxon>
        <taxon>Terrimonas</taxon>
    </lineage>
</organism>
<evidence type="ECO:0000313" key="13">
    <source>
        <dbReference type="Proteomes" id="UP001597511"/>
    </source>
</evidence>
<evidence type="ECO:0000313" key="12">
    <source>
        <dbReference type="EMBL" id="MFD2919401.1"/>
    </source>
</evidence>
<comment type="subunit">
    <text evidence="3">Heterodimer of HisH and HisF.</text>
</comment>
<evidence type="ECO:0000256" key="3">
    <source>
        <dbReference type="ARBA" id="ARBA00011152"/>
    </source>
</evidence>